<name>D8RBS9_SELML</name>
<dbReference type="SUPFAM" id="SSF53092">
    <property type="entry name" value="Creatinase/prolidase N-terminal domain"/>
    <property type="match status" value="1"/>
</dbReference>
<dbReference type="SMART" id="SM01011">
    <property type="entry name" value="AMP_N"/>
    <property type="match status" value="1"/>
</dbReference>
<feature type="domain" description="Aminopeptidase P N-terminal" evidence="6">
    <location>
        <begin position="21"/>
        <end position="152"/>
    </location>
</feature>
<dbReference type="InterPro" id="IPR036005">
    <property type="entry name" value="Creatinase/aminopeptidase-like"/>
</dbReference>
<dbReference type="STRING" id="88036.D8RBS9"/>
<evidence type="ECO:0000259" key="6">
    <source>
        <dbReference type="SMART" id="SM01011"/>
    </source>
</evidence>
<dbReference type="GO" id="GO:0030145">
    <property type="term" value="F:manganese ion binding"/>
    <property type="evidence" value="ECO:0007669"/>
    <property type="project" value="InterPro"/>
</dbReference>
<dbReference type="InParanoid" id="D8RBS9"/>
<dbReference type="GO" id="GO:0070006">
    <property type="term" value="F:metalloaminopeptidase activity"/>
    <property type="evidence" value="ECO:0007669"/>
    <property type="project" value="InterPro"/>
</dbReference>
<dbReference type="GO" id="GO:0006508">
    <property type="term" value="P:proteolysis"/>
    <property type="evidence" value="ECO:0000318"/>
    <property type="project" value="GO_Central"/>
</dbReference>
<evidence type="ECO:0000313" key="8">
    <source>
        <dbReference type="Proteomes" id="UP000001514"/>
    </source>
</evidence>
<evidence type="ECO:0000256" key="1">
    <source>
        <dbReference type="ARBA" id="ARBA00001936"/>
    </source>
</evidence>
<dbReference type="EMBL" id="GL377575">
    <property type="protein sequence ID" value="EFJ30558.1"/>
    <property type="molecule type" value="Genomic_DNA"/>
</dbReference>
<dbReference type="AlphaFoldDB" id="D8RBS9"/>
<dbReference type="InterPro" id="IPR001714">
    <property type="entry name" value="Pept_M24_MAP"/>
</dbReference>
<evidence type="ECO:0000256" key="5">
    <source>
        <dbReference type="ARBA" id="ARBA00023211"/>
    </source>
</evidence>
<accession>D8RBS9</accession>
<comment type="similarity">
    <text evidence="2">Belongs to the peptidase M24B family.</text>
</comment>
<dbReference type="PANTHER" id="PTHR43226">
    <property type="entry name" value="XAA-PRO AMINOPEPTIDASE 3"/>
    <property type="match status" value="1"/>
</dbReference>
<dbReference type="Gene3D" id="3.40.350.10">
    <property type="entry name" value="Creatinase/prolidase N-terminal domain"/>
    <property type="match status" value="1"/>
</dbReference>
<keyword evidence="3" id="KW-0479">Metal-binding</keyword>
<dbReference type="InterPro" id="IPR000994">
    <property type="entry name" value="Pept_M24"/>
</dbReference>
<evidence type="ECO:0000256" key="2">
    <source>
        <dbReference type="ARBA" id="ARBA00008766"/>
    </source>
</evidence>
<protein>
    <recommendedName>
        <fullName evidence="6">Aminopeptidase P N-terminal domain-containing protein</fullName>
    </recommendedName>
</protein>
<dbReference type="PRINTS" id="PR00599">
    <property type="entry name" value="MAPEPTIDASE"/>
</dbReference>
<dbReference type="Pfam" id="PF00557">
    <property type="entry name" value="Peptidase_M24"/>
    <property type="match status" value="1"/>
</dbReference>
<dbReference type="PANTHER" id="PTHR43226:SF4">
    <property type="entry name" value="XAA-PRO AMINOPEPTIDASE 3"/>
    <property type="match status" value="1"/>
</dbReference>
<evidence type="ECO:0000256" key="4">
    <source>
        <dbReference type="ARBA" id="ARBA00022801"/>
    </source>
</evidence>
<keyword evidence="8" id="KW-1185">Reference proteome</keyword>
<keyword evidence="5" id="KW-0464">Manganese</keyword>
<dbReference type="InterPro" id="IPR029149">
    <property type="entry name" value="Creatin/AminoP/Spt16_N"/>
</dbReference>
<dbReference type="GO" id="GO:0004177">
    <property type="term" value="F:aminopeptidase activity"/>
    <property type="evidence" value="ECO:0000318"/>
    <property type="project" value="GO_Central"/>
</dbReference>
<dbReference type="KEGG" id="smo:SELMODRAFT_89300"/>
<dbReference type="InterPro" id="IPR052433">
    <property type="entry name" value="X-Pro_dipept-like"/>
</dbReference>
<organism evidence="8">
    <name type="scientific">Selaginella moellendorffii</name>
    <name type="common">Spikemoss</name>
    <dbReference type="NCBI Taxonomy" id="88036"/>
    <lineage>
        <taxon>Eukaryota</taxon>
        <taxon>Viridiplantae</taxon>
        <taxon>Streptophyta</taxon>
        <taxon>Embryophyta</taxon>
        <taxon>Tracheophyta</taxon>
        <taxon>Lycopodiopsida</taxon>
        <taxon>Selaginellales</taxon>
        <taxon>Selaginellaceae</taxon>
        <taxon>Selaginella</taxon>
    </lineage>
</organism>
<dbReference type="Pfam" id="PF05195">
    <property type="entry name" value="AMP_N"/>
    <property type="match status" value="1"/>
</dbReference>
<dbReference type="SUPFAM" id="SSF55920">
    <property type="entry name" value="Creatinase/aminopeptidase"/>
    <property type="match status" value="1"/>
</dbReference>
<dbReference type="eggNOG" id="KOG2414">
    <property type="taxonomic scope" value="Eukaryota"/>
</dbReference>
<dbReference type="Gene3D" id="3.90.230.10">
    <property type="entry name" value="Creatinase/methionine aminopeptidase superfamily"/>
    <property type="match status" value="1"/>
</dbReference>
<proteinExistence type="inferred from homology"/>
<dbReference type="Gramene" id="EFJ30558">
    <property type="protein sequence ID" value="EFJ30558"/>
    <property type="gene ID" value="SELMODRAFT_89300"/>
</dbReference>
<dbReference type="HOGENOM" id="CLU_017266_1_1_1"/>
<evidence type="ECO:0000313" key="7">
    <source>
        <dbReference type="EMBL" id="EFJ30558.1"/>
    </source>
</evidence>
<dbReference type="GO" id="GO:0005739">
    <property type="term" value="C:mitochondrion"/>
    <property type="evidence" value="ECO:0000318"/>
    <property type="project" value="GO_Central"/>
</dbReference>
<dbReference type="OMA" id="DSYFWYL"/>
<dbReference type="Proteomes" id="UP000001514">
    <property type="component" value="Unassembled WGS sequence"/>
</dbReference>
<dbReference type="FunCoup" id="D8RBS9">
    <property type="interactions" value="2227"/>
</dbReference>
<dbReference type="CDD" id="cd01087">
    <property type="entry name" value="Prolidase"/>
    <property type="match status" value="1"/>
</dbReference>
<sequence length="445" mass="49236">GQPTPETHPELLEAGEIMPGISAAEFHQRRKSLMSILPRNSLVAIGSAPIKTMSDIIPYPYRPDSDYLYYTGCQQPGGIAVIKANGDLCMFVSDPDPERSVWDGTLADKEAALSVFHANETYTIAEIPKYFGEMVKYASGVYCNENILSPTFRKVSKIQEAFEQNKLRSLSPHSSQIRVVKSPAEISLMKRVADISSQAFIQTIKTSKHWPHEHLLAATIEYESKIRGAQRMAFPPVVGSGANASVIHYSRNDQRIREGDLVLMDAGCELHGYVSDITRTWPPCGSFSPAQREIYEIVLSTMNECFKLCHPGANLLQIHSHSMQLLSKALIGLGIKGQGHSPPDVGKFNPTAIGHYLGMDVHDSGGVSRGESLRPGMVLAIEPGLYFPKDADVPDRYRGIGIRIEDEVLITDSGYEVIICFLACGSKLTLSRCPPRFFQRPFRKR</sequence>
<dbReference type="InterPro" id="IPR007865">
    <property type="entry name" value="Aminopep_P_N"/>
</dbReference>
<keyword evidence="4" id="KW-0378">Hydrolase</keyword>
<feature type="non-terminal residue" evidence="7">
    <location>
        <position position="1"/>
    </location>
</feature>
<reference evidence="7 8" key="1">
    <citation type="journal article" date="2011" name="Science">
        <title>The Selaginella genome identifies genetic changes associated with the evolution of vascular plants.</title>
        <authorList>
            <person name="Banks J.A."/>
            <person name="Nishiyama T."/>
            <person name="Hasebe M."/>
            <person name="Bowman J.L."/>
            <person name="Gribskov M."/>
            <person name="dePamphilis C."/>
            <person name="Albert V.A."/>
            <person name="Aono N."/>
            <person name="Aoyama T."/>
            <person name="Ambrose B.A."/>
            <person name="Ashton N.W."/>
            <person name="Axtell M.J."/>
            <person name="Barker E."/>
            <person name="Barker M.S."/>
            <person name="Bennetzen J.L."/>
            <person name="Bonawitz N.D."/>
            <person name="Chapple C."/>
            <person name="Cheng C."/>
            <person name="Correa L.G."/>
            <person name="Dacre M."/>
            <person name="DeBarry J."/>
            <person name="Dreyer I."/>
            <person name="Elias M."/>
            <person name="Engstrom E.M."/>
            <person name="Estelle M."/>
            <person name="Feng L."/>
            <person name="Finet C."/>
            <person name="Floyd S.K."/>
            <person name="Frommer W.B."/>
            <person name="Fujita T."/>
            <person name="Gramzow L."/>
            <person name="Gutensohn M."/>
            <person name="Harholt J."/>
            <person name="Hattori M."/>
            <person name="Heyl A."/>
            <person name="Hirai T."/>
            <person name="Hiwatashi Y."/>
            <person name="Ishikawa M."/>
            <person name="Iwata M."/>
            <person name="Karol K.G."/>
            <person name="Koehler B."/>
            <person name="Kolukisaoglu U."/>
            <person name="Kubo M."/>
            <person name="Kurata T."/>
            <person name="Lalonde S."/>
            <person name="Li K."/>
            <person name="Li Y."/>
            <person name="Litt A."/>
            <person name="Lyons E."/>
            <person name="Manning G."/>
            <person name="Maruyama T."/>
            <person name="Michael T.P."/>
            <person name="Mikami K."/>
            <person name="Miyazaki S."/>
            <person name="Morinaga S."/>
            <person name="Murata T."/>
            <person name="Mueller-Roeber B."/>
            <person name="Nelson D.R."/>
            <person name="Obara M."/>
            <person name="Oguri Y."/>
            <person name="Olmstead R.G."/>
            <person name="Onodera N."/>
            <person name="Petersen B.L."/>
            <person name="Pils B."/>
            <person name="Prigge M."/>
            <person name="Rensing S.A."/>
            <person name="Riano-Pachon D.M."/>
            <person name="Roberts A.W."/>
            <person name="Sato Y."/>
            <person name="Scheller H.V."/>
            <person name="Schulz B."/>
            <person name="Schulz C."/>
            <person name="Shakirov E.V."/>
            <person name="Shibagaki N."/>
            <person name="Shinohara N."/>
            <person name="Shippen D.E."/>
            <person name="Soerensen I."/>
            <person name="Sotooka R."/>
            <person name="Sugimoto N."/>
            <person name="Sugita M."/>
            <person name="Sumikawa N."/>
            <person name="Tanurdzic M."/>
            <person name="Theissen G."/>
            <person name="Ulvskov P."/>
            <person name="Wakazuki S."/>
            <person name="Weng J.K."/>
            <person name="Willats W.W."/>
            <person name="Wipf D."/>
            <person name="Wolf P.G."/>
            <person name="Yang L."/>
            <person name="Zimmer A.D."/>
            <person name="Zhu Q."/>
            <person name="Mitros T."/>
            <person name="Hellsten U."/>
            <person name="Loque D."/>
            <person name="Otillar R."/>
            <person name="Salamov A."/>
            <person name="Schmutz J."/>
            <person name="Shapiro H."/>
            <person name="Lindquist E."/>
            <person name="Lucas S."/>
            <person name="Rokhsar D."/>
            <person name="Grigoriev I.V."/>
        </authorList>
    </citation>
    <scope>NUCLEOTIDE SEQUENCE [LARGE SCALE GENOMIC DNA]</scope>
</reference>
<gene>
    <name evidence="7" type="ORF">SELMODRAFT_89300</name>
</gene>
<comment type="cofactor">
    <cofactor evidence="1">
        <name>Mn(2+)</name>
        <dbReference type="ChEBI" id="CHEBI:29035"/>
    </cofactor>
</comment>
<evidence type="ECO:0000256" key="3">
    <source>
        <dbReference type="ARBA" id="ARBA00022723"/>
    </source>
</evidence>